<feature type="transmembrane region" description="Helical" evidence="1">
    <location>
        <begin position="70"/>
        <end position="91"/>
    </location>
</feature>
<keyword evidence="3" id="KW-1185">Reference proteome</keyword>
<feature type="transmembrane region" description="Helical" evidence="1">
    <location>
        <begin position="759"/>
        <end position="781"/>
    </location>
</feature>
<dbReference type="OrthoDB" id="310894at2"/>
<feature type="transmembrane region" description="Helical" evidence="1">
    <location>
        <begin position="238"/>
        <end position="258"/>
    </location>
</feature>
<feature type="transmembrane region" description="Helical" evidence="1">
    <location>
        <begin position="163"/>
        <end position="184"/>
    </location>
</feature>
<accession>A0A2N0AI11</accession>
<sequence>MDSLSFRRVVWAKYLAYGLGFLILLSLPLKFWYLFSGETLSGWDTPGHIVLAKEFVKQIQSGTATGWSDVWFGGFPIFYFYPPFYYFLVYLIHSLFSINIESAFSISIFLSILSLFYSIYLFAKQFLWSLYPRYFQILFGFSSVLFYFSYAGEGLQGTSLVGIVEGTVISSFSHSLILFALVSLDRYRKKLKSIDLILFVGFTSLVFYSHLLSSIFYCLILVLYFFEYRAFLIQNIQKFSFVGLFIFFLILPVAYNYFRFSEYTSGVFYGYAYPPLLSILGKDVYDSALLASANGENLTLAYLVAFINSGRWLSVVALFLFLFNFRKFHNSPRSKLITTIILVFFWLSLDYSLGYILPNFKIHNYRAFDCFFITFSILFPFGIHFISGKRSGKLPLFPLIYFVLIVQFVLFLNFDLTKYQKYSSPLWRESRTTEELTLYQNLAEKLKSLPKGALVQPEIVKSKLMFGTPHFWLPLLYNAGVRNNLGLTVESSYYSTLVFNWQEFGFGHTFRWGTDVDWRDTLTSLQIEGKDPGYYLDFLLRSGVTHMVGFTPEYHNYLNQFKDRIQTIAVETPFTIVKILPEIEQKSILPIGLIHSNLFNSNSEYGYKDFLKTSSFLQMYITNIGYRTKILRINRNQLEKMESLLPYLSAVIVISKEKGFGEVSFMESIRNKKIPSIVIQESELISPNYGYTMLTLPLFLNQIPNSPETNQIRSETHSFFKGRAALTGELMLDDTGREFLLAKDNENAKVPVLSYVDGFVYLIGMSVSFLLVIVGVILTKISYFSFSKTKR</sequence>
<evidence type="ECO:0000313" key="2">
    <source>
        <dbReference type="EMBL" id="PJZ83945.1"/>
    </source>
</evidence>
<feature type="transmembrane region" description="Helical" evidence="1">
    <location>
        <begin position="363"/>
        <end position="383"/>
    </location>
</feature>
<dbReference type="RefSeq" id="WP_100744253.1">
    <property type="nucleotide sequence ID" value="NZ_NPDW01000002.1"/>
</dbReference>
<feature type="transmembrane region" description="Helical" evidence="1">
    <location>
        <begin position="134"/>
        <end position="151"/>
    </location>
</feature>
<proteinExistence type="predicted"/>
<dbReference type="AlphaFoldDB" id="A0A2N0AI11"/>
<keyword evidence="1" id="KW-1133">Transmembrane helix</keyword>
<keyword evidence="1" id="KW-0472">Membrane</keyword>
<name>A0A2N0AI11_9LEPT</name>
<keyword evidence="1" id="KW-0812">Transmembrane</keyword>
<feature type="transmembrane region" description="Helical" evidence="1">
    <location>
        <begin position="395"/>
        <end position="414"/>
    </location>
</feature>
<comment type="caution">
    <text evidence="2">The sequence shown here is derived from an EMBL/GenBank/DDBJ whole genome shotgun (WGS) entry which is preliminary data.</text>
</comment>
<evidence type="ECO:0008006" key="4">
    <source>
        <dbReference type="Google" id="ProtNLM"/>
    </source>
</evidence>
<reference evidence="2 3" key="1">
    <citation type="submission" date="2017-07" db="EMBL/GenBank/DDBJ databases">
        <title>Leptospira spp. isolated from tropical soils.</title>
        <authorList>
            <person name="Thibeaux R."/>
            <person name="Iraola G."/>
            <person name="Ferres I."/>
            <person name="Bierque E."/>
            <person name="Girault D."/>
            <person name="Soupe-Gilbert M.-E."/>
            <person name="Picardeau M."/>
            <person name="Goarant C."/>
        </authorList>
    </citation>
    <scope>NUCLEOTIDE SEQUENCE [LARGE SCALE GENOMIC DNA]</scope>
    <source>
        <strain evidence="2 3">FH2-B-A1</strain>
    </source>
</reference>
<feature type="transmembrane region" description="Helical" evidence="1">
    <location>
        <begin position="196"/>
        <end position="226"/>
    </location>
</feature>
<feature type="transmembrane region" description="Helical" evidence="1">
    <location>
        <begin position="103"/>
        <end position="122"/>
    </location>
</feature>
<dbReference type="EMBL" id="NPDX01000004">
    <property type="protein sequence ID" value="PJZ83945.1"/>
    <property type="molecule type" value="Genomic_DNA"/>
</dbReference>
<evidence type="ECO:0000313" key="3">
    <source>
        <dbReference type="Proteomes" id="UP000232145"/>
    </source>
</evidence>
<feature type="transmembrane region" description="Helical" evidence="1">
    <location>
        <begin position="14"/>
        <end position="35"/>
    </location>
</feature>
<protein>
    <recommendedName>
        <fullName evidence="4">Membrane protein 6-pyruvoyl-tetrahydropterin synthase-related domain-containing protein</fullName>
    </recommendedName>
</protein>
<organism evidence="2 3">
    <name type="scientific">Leptospira harrisiae</name>
    <dbReference type="NCBI Taxonomy" id="2023189"/>
    <lineage>
        <taxon>Bacteria</taxon>
        <taxon>Pseudomonadati</taxon>
        <taxon>Spirochaetota</taxon>
        <taxon>Spirochaetia</taxon>
        <taxon>Leptospirales</taxon>
        <taxon>Leptospiraceae</taxon>
        <taxon>Leptospira</taxon>
    </lineage>
</organism>
<dbReference type="Proteomes" id="UP000232145">
    <property type="component" value="Unassembled WGS sequence"/>
</dbReference>
<gene>
    <name evidence="2" type="ORF">CH364_14400</name>
</gene>
<evidence type="ECO:0000256" key="1">
    <source>
        <dbReference type="SAM" id="Phobius"/>
    </source>
</evidence>
<feature type="transmembrane region" description="Helical" evidence="1">
    <location>
        <begin position="300"/>
        <end position="324"/>
    </location>
</feature>
<feature type="transmembrane region" description="Helical" evidence="1">
    <location>
        <begin position="336"/>
        <end position="357"/>
    </location>
</feature>